<name>A0A0P8XEK5_DROAN</name>
<protein>
    <recommendedName>
        <fullName evidence="2">BPTI/Kunitz inhibitor domain-containing protein</fullName>
    </recommendedName>
</protein>
<dbReference type="Gene3D" id="4.10.410.10">
    <property type="entry name" value="Pancreatic trypsin inhibitor Kunitz domain"/>
    <property type="match status" value="1"/>
</dbReference>
<dbReference type="Pfam" id="PF00014">
    <property type="entry name" value="Kunitz_BPTI"/>
    <property type="match status" value="1"/>
</dbReference>
<sequence length="90" mass="10151">MKSLAIFAVICVLFGLTFGLKDPICGQMPAANGFQYMRCFGYNIYYSYHRMSNECLPFNYGGCGGNMNKFTSKASCEEACKEMTNVFLKY</sequence>
<evidence type="ECO:0000259" key="2">
    <source>
        <dbReference type="PROSITE" id="PS50279"/>
    </source>
</evidence>
<dbReference type="AlphaFoldDB" id="A0A0P8XEK5"/>
<dbReference type="InterPro" id="IPR002223">
    <property type="entry name" value="Kunitz_BPTI"/>
</dbReference>
<dbReference type="GO" id="GO:0004867">
    <property type="term" value="F:serine-type endopeptidase inhibitor activity"/>
    <property type="evidence" value="ECO:0007669"/>
    <property type="project" value="InterPro"/>
</dbReference>
<dbReference type="PRINTS" id="PR00759">
    <property type="entry name" value="BASICPTASE"/>
</dbReference>
<dbReference type="EMBL" id="CH902620">
    <property type="protein sequence ID" value="KPU73265.1"/>
    <property type="molecule type" value="Genomic_DNA"/>
</dbReference>
<gene>
    <name evidence="3" type="primary">Dana\GF26516</name>
    <name evidence="3" type="ORF">GF26516</name>
</gene>
<feature type="chain" id="PRO_5006153894" description="BPTI/Kunitz inhibitor domain-containing protein" evidence="1">
    <location>
        <begin position="20"/>
        <end position="90"/>
    </location>
</feature>
<dbReference type="GeneID" id="26513925"/>
<evidence type="ECO:0000256" key="1">
    <source>
        <dbReference type="SAM" id="SignalP"/>
    </source>
</evidence>
<dbReference type="FunCoup" id="A0A0P8XEK5">
    <property type="interactions" value="2"/>
</dbReference>
<reference evidence="3 4" key="1">
    <citation type="journal article" date="2007" name="Nature">
        <title>Evolution of genes and genomes on the Drosophila phylogeny.</title>
        <authorList>
            <consortium name="Drosophila 12 Genomes Consortium"/>
            <person name="Clark A.G."/>
            <person name="Eisen M.B."/>
            <person name="Smith D.R."/>
            <person name="Bergman C.M."/>
            <person name="Oliver B."/>
            <person name="Markow T.A."/>
            <person name="Kaufman T.C."/>
            <person name="Kellis M."/>
            <person name="Gelbart W."/>
            <person name="Iyer V.N."/>
            <person name="Pollard D.A."/>
            <person name="Sackton T.B."/>
            <person name="Larracuente A.M."/>
            <person name="Singh N.D."/>
            <person name="Abad J.P."/>
            <person name="Abt D.N."/>
            <person name="Adryan B."/>
            <person name="Aguade M."/>
            <person name="Akashi H."/>
            <person name="Anderson W.W."/>
            <person name="Aquadro C.F."/>
            <person name="Ardell D.H."/>
            <person name="Arguello R."/>
            <person name="Artieri C.G."/>
            <person name="Barbash D.A."/>
            <person name="Barker D."/>
            <person name="Barsanti P."/>
            <person name="Batterham P."/>
            <person name="Batzoglou S."/>
            <person name="Begun D."/>
            <person name="Bhutkar A."/>
            <person name="Blanco E."/>
            <person name="Bosak S.A."/>
            <person name="Bradley R.K."/>
            <person name="Brand A.D."/>
            <person name="Brent M.R."/>
            <person name="Brooks A.N."/>
            <person name="Brown R.H."/>
            <person name="Butlin R.K."/>
            <person name="Caggese C."/>
            <person name="Calvi B.R."/>
            <person name="Bernardo de Carvalho A."/>
            <person name="Caspi A."/>
            <person name="Castrezana S."/>
            <person name="Celniker S.E."/>
            <person name="Chang J.L."/>
            <person name="Chapple C."/>
            <person name="Chatterji S."/>
            <person name="Chinwalla A."/>
            <person name="Civetta A."/>
            <person name="Clifton S.W."/>
            <person name="Comeron J.M."/>
            <person name="Costello J.C."/>
            <person name="Coyne J.A."/>
            <person name="Daub J."/>
            <person name="David R.G."/>
            <person name="Delcher A.L."/>
            <person name="Delehaunty K."/>
            <person name="Do C.B."/>
            <person name="Ebling H."/>
            <person name="Edwards K."/>
            <person name="Eickbush T."/>
            <person name="Evans J.D."/>
            <person name="Filipski A."/>
            <person name="Findeiss S."/>
            <person name="Freyhult E."/>
            <person name="Fulton L."/>
            <person name="Fulton R."/>
            <person name="Garcia A.C."/>
            <person name="Gardiner A."/>
            <person name="Garfield D.A."/>
            <person name="Garvin B.E."/>
            <person name="Gibson G."/>
            <person name="Gilbert D."/>
            <person name="Gnerre S."/>
            <person name="Godfrey J."/>
            <person name="Good R."/>
            <person name="Gotea V."/>
            <person name="Gravely B."/>
            <person name="Greenberg A.J."/>
            <person name="Griffiths-Jones S."/>
            <person name="Gross S."/>
            <person name="Guigo R."/>
            <person name="Gustafson E.A."/>
            <person name="Haerty W."/>
            <person name="Hahn M.W."/>
            <person name="Halligan D.L."/>
            <person name="Halpern A.L."/>
            <person name="Halter G.M."/>
            <person name="Han M.V."/>
            <person name="Heger A."/>
            <person name="Hillier L."/>
            <person name="Hinrichs A.S."/>
            <person name="Holmes I."/>
            <person name="Hoskins R.A."/>
            <person name="Hubisz M.J."/>
            <person name="Hultmark D."/>
            <person name="Huntley M.A."/>
            <person name="Jaffe D.B."/>
            <person name="Jagadeeshan S."/>
            <person name="Jeck W.R."/>
            <person name="Johnson J."/>
            <person name="Jones C.D."/>
            <person name="Jordan W.C."/>
            <person name="Karpen G.H."/>
            <person name="Kataoka E."/>
            <person name="Keightley P.D."/>
            <person name="Kheradpour P."/>
            <person name="Kirkness E.F."/>
            <person name="Koerich L.B."/>
            <person name="Kristiansen K."/>
            <person name="Kudrna D."/>
            <person name="Kulathinal R.J."/>
            <person name="Kumar S."/>
            <person name="Kwok R."/>
            <person name="Lander E."/>
            <person name="Langley C.H."/>
            <person name="Lapoint R."/>
            <person name="Lazzaro B.P."/>
            <person name="Lee S.J."/>
            <person name="Levesque L."/>
            <person name="Li R."/>
            <person name="Lin C.F."/>
            <person name="Lin M.F."/>
            <person name="Lindblad-Toh K."/>
            <person name="Llopart A."/>
            <person name="Long M."/>
            <person name="Low L."/>
            <person name="Lozovsky E."/>
            <person name="Lu J."/>
            <person name="Luo M."/>
            <person name="Machado C.A."/>
            <person name="Makalowski W."/>
            <person name="Marzo M."/>
            <person name="Matsuda M."/>
            <person name="Matzkin L."/>
            <person name="McAllister B."/>
            <person name="McBride C.S."/>
            <person name="McKernan B."/>
            <person name="McKernan K."/>
            <person name="Mendez-Lago M."/>
            <person name="Minx P."/>
            <person name="Mollenhauer M.U."/>
            <person name="Montooth K."/>
            <person name="Mount S.M."/>
            <person name="Mu X."/>
            <person name="Myers E."/>
            <person name="Negre B."/>
            <person name="Newfeld S."/>
            <person name="Nielsen R."/>
            <person name="Noor M.A."/>
            <person name="O'Grady P."/>
            <person name="Pachter L."/>
            <person name="Papaceit M."/>
            <person name="Parisi M.J."/>
            <person name="Parisi M."/>
            <person name="Parts L."/>
            <person name="Pedersen J.S."/>
            <person name="Pesole G."/>
            <person name="Phillippy A.M."/>
            <person name="Ponting C.P."/>
            <person name="Pop M."/>
            <person name="Porcelli D."/>
            <person name="Powell J.R."/>
            <person name="Prohaska S."/>
            <person name="Pruitt K."/>
            <person name="Puig M."/>
            <person name="Quesneville H."/>
            <person name="Ram K.R."/>
            <person name="Rand D."/>
            <person name="Rasmussen M.D."/>
            <person name="Reed L.K."/>
            <person name="Reenan R."/>
            <person name="Reily A."/>
            <person name="Remington K.A."/>
            <person name="Rieger T.T."/>
            <person name="Ritchie M.G."/>
            <person name="Robin C."/>
            <person name="Rogers Y.H."/>
            <person name="Rohde C."/>
            <person name="Rozas J."/>
            <person name="Rubenfield M.J."/>
            <person name="Ruiz A."/>
            <person name="Russo S."/>
            <person name="Salzberg S.L."/>
            <person name="Sanchez-Gracia A."/>
            <person name="Saranga D.J."/>
            <person name="Sato H."/>
            <person name="Schaeffer S.W."/>
            <person name="Schatz M.C."/>
            <person name="Schlenke T."/>
            <person name="Schwartz R."/>
            <person name="Segarra C."/>
            <person name="Singh R.S."/>
            <person name="Sirot L."/>
            <person name="Sirota M."/>
            <person name="Sisneros N.B."/>
            <person name="Smith C.D."/>
            <person name="Smith T.F."/>
            <person name="Spieth J."/>
            <person name="Stage D.E."/>
            <person name="Stark A."/>
            <person name="Stephan W."/>
            <person name="Strausberg R.L."/>
            <person name="Strempel S."/>
            <person name="Sturgill D."/>
            <person name="Sutton G."/>
            <person name="Sutton G.G."/>
            <person name="Tao W."/>
            <person name="Teichmann S."/>
            <person name="Tobari Y.N."/>
            <person name="Tomimura Y."/>
            <person name="Tsolas J.M."/>
            <person name="Valente V.L."/>
            <person name="Venter E."/>
            <person name="Venter J.C."/>
            <person name="Vicario S."/>
            <person name="Vieira F.G."/>
            <person name="Vilella A.J."/>
            <person name="Villasante A."/>
            <person name="Walenz B."/>
            <person name="Wang J."/>
            <person name="Wasserman M."/>
            <person name="Watts T."/>
            <person name="Wilson D."/>
            <person name="Wilson R.K."/>
            <person name="Wing R.A."/>
            <person name="Wolfner M.F."/>
            <person name="Wong A."/>
            <person name="Wong G.K."/>
            <person name="Wu C.I."/>
            <person name="Wu G."/>
            <person name="Yamamoto D."/>
            <person name="Yang H.P."/>
            <person name="Yang S.P."/>
            <person name="Yorke J.A."/>
            <person name="Yoshida K."/>
            <person name="Zdobnov E."/>
            <person name="Zhang P."/>
            <person name="Zhang Y."/>
            <person name="Zimin A.V."/>
            <person name="Baldwin J."/>
            <person name="Abdouelleil A."/>
            <person name="Abdulkadir J."/>
            <person name="Abebe A."/>
            <person name="Abera B."/>
            <person name="Abreu J."/>
            <person name="Acer S.C."/>
            <person name="Aftuck L."/>
            <person name="Alexander A."/>
            <person name="An P."/>
            <person name="Anderson E."/>
            <person name="Anderson S."/>
            <person name="Arachi H."/>
            <person name="Azer M."/>
            <person name="Bachantsang P."/>
            <person name="Barry A."/>
            <person name="Bayul T."/>
            <person name="Berlin A."/>
            <person name="Bessette D."/>
            <person name="Bloom T."/>
            <person name="Blye J."/>
            <person name="Boguslavskiy L."/>
            <person name="Bonnet C."/>
            <person name="Boukhgalter B."/>
            <person name="Bourzgui I."/>
            <person name="Brown A."/>
            <person name="Cahill P."/>
            <person name="Channer S."/>
            <person name="Cheshatsang Y."/>
            <person name="Chuda L."/>
            <person name="Citroen M."/>
            <person name="Collymore A."/>
            <person name="Cooke P."/>
            <person name="Costello M."/>
            <person name="D'Aco K."/>
            <person name="Daza R."/>
            <person name="De Haan G."/>
            <person name="DeGray S."/>
            <person name="DeMaso C."/>
            <person name="Dhargay N."/>
            <person name="Dooley K."/>
            <person name="Dooley E."/>
            <person name="Doricent M."/>
            <person name="Dorje P."/>
            <person name="Dorjee K."/>
            <person name="Dupes A."/>
            <person name="Elong R."/>
            <person name="Falk J."/>
            <person name="Farina A."/>
            <person name="Faro S."/>
            <person name="Ferguson D."/>
            <person name="Fisher S."/>
            <person name="Foley C.D."/>
            <person name="Franke A."/>
            <person name="Friedrich D."/>
            <person name="Gadbois L."/>
            <person name="Gearin G."/>
            <person name="Gearin C.R."/>
            <person name="Giannoukos G."/>
            <person name="Goode T."/>
            <person name="Graham J."/>
            <person name="Grandbois E."/>
            <person name="Grewal S."/>
            <person name="Gyaltsen K."/>
            <person name="Hafez N."/>
            <person name="Hagos B."/>
            <person name="Hall J."/>
            <person name="Henson C."/>
            <person name="Hollinger A."/>
            <person name="Honan T."/>
            <person name="Huard M.D."/>
            <person name="Hughes L."/>
            <person name="Hurhula B."/>
            <person name="Husby M.E."/>
            <person name="Kamat A."/>
            <person name="Kanga B."/>
            <person name="Kashin S."/>
            <person name="Khazanovich D."/>
            <person name="Kisner P."/>
            <person name="Lance K."/>
            <person name="Lara M."/>
            <person name="Lee W."/>
            <person name="Lennon N."/>
            <person name="Letendre F."/>
            <person name="LeVine R."/>
            <person name="Lipovsky A."/>
            <person name="Liu X."/>
            <person name="Liu J."/>
            <person name="Liu S."/>
            <person name="Lokyitsang T."/>
            <person name="Lokyitsang Y."/>
            <person name="Lubonja R."/>
            <person name="Lui A."/>
            <person name="MacDonald P."/>
            <person name="Magnisalis V."/>
            <person name="Maru K."/>
            <person name="Matthews C."/>
            <person name="McCusker W."/>
            <person name="McDonough S."/>
            <person name="Mehta T."/>
            <person name="Meldrim J."/>
            <person name="Meneus L."/>
            <person name="Mihai O."/>
            <person name="Mihalev A."/>
            <person name="Mihova T."/>
            <person name="Mittelman R."/>
            <person name="Mlenga V."/>
            <person name="Montmayeur A."/>
            <person name="Mulrain L."/>
            <person name="Navidi A."/>
            <person name="Naylor J."/>
            <person name="Negash T."/>
            <person name="Nguyen T."/>
            <person name="Nguyen N."/>
            <person name="Nicol R."/>
            <person name="Norbu C."/>
            <person name="Norbu N."/>
            <person name="Novod N."/>
            <person name="O'Neill B."/>
            <person name="Osman S."/>
            <person name="Markiewicz E."/>
            <person name="Oyono O.L."/>
            <person name="Patti C."/>
            <person name="Phunkhang P."/>
            <person name="Pierre F."/>
            <person name="Priest M."/>
            <person name="Raghuraman S."/>
            <person name="Rege F."/>
            <person name="Reyes R."/>
            <person name="Rise C."/>
            <person name="Rogov P."/>
            <person name="Ross K."/>
            <person name="Ryan E."/>
            <person name="Settipalli S."/>
            <person name="Shea T."/>
            <person name="Sherpa N."/>
            <person name="Shi L."/>
            <person name="Shih D."/>
            <person name="Sparrow T."/>
            <person name="Spaulding J."/>
            <person name="Stalker J."/>
            <person name="Stange-Thomann N."/>
            <person name="Stavropoulos S."/>
            <person name="Stone C."/>
            <person name="Strader C."/>
            <person name="Tesfaye S."/>
            <person name="Thomson T."/>
            <person name="Thoulutsang Y."/>
            <person name="Thoulutsang D."/>
            <person name="Topham K."/>
            <person name="Topping I."/>
            <person name="Tsamla T."/>
            <person name="Vassiliev H."/>
            <person name="Vo A."/>
            <person name="Wangchuk T."/>
            <person name="Wangdi T."/>
            <person name="Weiand M."/>
            <person name="Wilkinson J."/>
            <person name="Wilson A."/>
            <person name="Yadav S."/>
            <person name="Young G."/>
            <person name="Yu Q."/>
            <person name="Zembek L."/>
            <person name="Zhong D."/>
            <person name="Zimmer A."/>
            <person name="Zwirko Z."/>
            <person name="Jaffe D.B."/>
            <person name="Alvarez P."/>
            <person name="Brockman W."/>
            <person name="Butler J."/>
            <person name="Chin C."/>
            <person name="Gnerre S."/>
            <person name="Grabherr M."/>
            <person name="Kleber M."/>
            <person name="Mauceli E."/>
            <person name="MacCallum I."/>
        </authorList>
    </citation>
    <scope>NUCLEOTIDE SEQUENCE [LARGE SCALE GENOMIC DNA]</scope>
    <source>
        <strain evidence="4">Tucson 14024-0371.13</strain>
    </source>
</reference>
<dbReference type="InParanoid" id="A0A0P8XEK5"/>
<feature type="signal peptide" evidence="1">
    <location>
        <begin position="1"/>
        <end position="19"/>
    </location>
</feature>
<keyword evidence="4" id="KW-1185">Reference proteome</keyword>
<dbReference type="SUPFAM" id="SSF57362">
    <property type="entry name" value="BPTI-like"/>
    <property type="match status" value="1"/>
</dbReference>
<dbReference type="Proteomes" id="UP000007801">
    <property type="component" value="Unassembled WGS sequence"/>
</dbReference>
<evidence type="ECO:0000313" key="4">
    <source>
        <dbReference type="Proteomes" id="UP000007801"/>
    </source>
</evidence>
<dbReference type="KEGG" id="dan:26513925"/>
<dbReference type="SMR" id="A0A0P8XEK5"/>
<dbReference type="PROSITE" id="PS00280">
    <property type="entry name" value="BPTI_KUNITZ_1"/>
    <property type="match status" value="1"/>
</dbReference>
<feature type="domain" description="BPTI/Kunitz inhibitor" evidence="2">
    <location>
        <begin position="25"/>
        <end position="80"/>
    </location>
</feature>
<dbReference type="SMART" id="SM00131">
    <property type="entry name" value="KU"/>
    <property type="match status" value="1"/>
</dbReference>
<dbReference type="InterPro" id="IPR020901">
    <property type="entry name" value="Prtase_inh_Kunz-CS"/>
</dbReference>
<organism evidence="3 4">
    <name type="scientific">Drosophila ananassae</name>
    <name type="common">Fruit fly</name>
    <dbReference type="NCBI Taxonomy" id="7217"/>
    <lineage>
        <taxon>Eukaryota</taxon>
        <taxon>Metazoa</taxon>
        <taxon>Ecdysozoa</taxon>
        <taxon>Arthropoda</taxon>
        <taxon>Hexapoda</taxon>
        <taxon>Insecta</taxon>
        <taxon>Pterygota</taxon>
        <taxon>Neoptera</taxon>
        <taxon>Endopterygota</taxon>
        <taxon>Diptera</taxon>
        <taxon>Brachycera</taxon>
        <taxon>Muscomorpha</taxon>
        <taxon>Ephydroidea</taxon>
        <taxon>Drosophilidae</taxon>
        <taxon>Drosophila</taxon>
        <taxon>Sophophora</taxon>
    </lineage>
</organism>
<evidence type="ECO:0000313" key="3">
    <source>
        <dbReference type="EMBL" id="KPU73265.1"/>
    </source>
</evidence>
<accession>A0A0P8XEK5</accession>
<dbReference type="OrthoDB" id="4473401at2759"/>
<proteinExistence type="predicted"/>
<keyword evidence="1" id="KW-0732">Signal</keyword>
<dbReference type="InterPro" id="IPR036880">
    <property type="entry name" value="Kunitz_BPTI_sf"/>
</dbReference>
<dbReference type="PROSITE" id="PS50279">
    <property type="entry name" value="BPTI_KUNITZ_2"/>
    <property type="match status" value="1"/>
</dbReference>